<dbReference type="InterPro" id="IPR054028">
    <property type="entry name" value="TarS/TarP_linker"/>
</dbReference>
<dbReference type="Pfam" id="PF22181">
    <property type="entry name" value="TarS_linker"/>
    <property type="match status" value="1"/>
</dbReference>
<dbReference type="GO" id="GO:0016758">
    <property type="term" value="F:hexosyltransferase activity"/>
    <property type="evidence" value="ECO:0007669"/>
    <property type="project" value="UniProtKB-ARBA"/>
</dbReference>
<sequence length="555" mass="61674">MTDVSVIIGAYNAMPYLIRSVQSVLDQTIGSDRIELIAVNDGSTDDTGDELDRFAKAHPSTVRVIHQENSGGPAKPRNVGLSLATGRYVFFLDADDYLGPEALDRMVTMADENNTDVVLGKMVGVGGRGAPKSMFRQDQPKTDVFSSRAYWTLNPMKLFRRELIEQHNLRFPPELRLGQDQVFTAGAYLHASGISILSSYDCVYWVTRDDGGNNTVSTGGAAHRVRIMATMLPLVGEAVPPGERRDHLMDRHMTQEFHHALLHIRMEPDIEARARYLDQLREIVSTWHSSSLMSRVPAAVRVREHLLRVGRYESLLTFQEWLDEHLDRIGRSRESGWLSTLPNRVLVEKEKFYGEYPGFREDSSLPDDLFEVTRELPRAPRATAMIVKGTEVGITGSASVVPSPRIPNPCTPPDLRGTVFTEASVSRGGALLIRASLPVGLPPGPLRLRATSADGAVFEAVGHTGEDGRSLSALLRLRETGEWKLALRHETVKHFTEIPVKTAFTPSPTRWHERGRLRYAKFRVSTSSLIIRVGNVSPIKAVARRIGMGRTPHAP</sequence>
<feature type="domain" description="TarS/TarP linker" evidence="2">
    <location>
        <begin position="228"/>
        <end position="318"/>
    </location>
</feature>
<dbReference type="PANTHER" id="PTHR22916:SF3">
    <property type="entry name" value="UDP-GLCNAC:BETAGAL BETA-1,3-N-ACETYLGLUCOSAMINYLTRANSFERASE-LIKE PROTEIN 1"/>
    <property type="match status" value="1"/>
</dbReference>
<comment type="caution">
    <text evidence="3">The sequence shown here is derived from an EMBL/GenBank/DDBJ whole genome shotgun (WGS) entry which is preliminary data.</text>
</comment>
<reference evidence="4" key="1">
    <citation type="submission" date="2019-10" db="EMBL/GenBank/DDBJ databases">
        <title>Streptomyces sp. nov., a novel actinobacterium isolated from alkaline environment.</title>
        <authorList>
            <person name="Golinska P."/>
        </authorList>
    </citation>
    <scope>NUCLEOTIDE SEQUENCE [LARGE SCALE GENOMIC DNA]</scope>
    <source>
        <strain evidence="4">DSM 42118</strain>
    </source>
</reference>
<evidence type="ECO:0000313" key="4">
    <source>
        <dbReference type="Proteomes" id="UP000538929"/>
    </source>
</evidence>
<protein>
    <submittedName>
        <fullName evidence="3">Glycosyltransferase</fullName>
    </submittedName>
</protein>
<gene>
    <name evidence="3" type="ORF">FNQ90_01625</name>
</gene>
<dbReference type="InterPro" id="IPR029044">
    <property type="entry name" value="Nucleotide-diphossugar_trans"/>
</dbReference>
<keyword evidence="3" id="KW-0808">Transferase</keyword>
<dbReference type="SUPFAM" id="SSF53448">
    <property type="entry name" value="Nucleotide-diphospho-sugar transferases"/>
    <property type="match status" value="1"/>
</dbReference>
<dbReference type="RefSeq" id="WP_182604598.1">
    <property type="nucleotide sequence ID" value="NZ_VKHT01000021.1"/>
</dbReference>
<dbReference type="Pfam" id="PF00535">
    <property type="entry name" value="Glycos_transf_2"/>
    <property type="match status" value="1"/>
</dbReference>
<evidence type="ECO:0000313" key="3">
    <source>
        <dbReference type="EMBL" id="MBB0242837.1"/>
    </source>
</evidence>
<proteinExistence type="predicted"/>
<name>A0A7W3T9Y1_9ACTN</name>
<accession>A0A7W3T9Y1</accession>
<dbReference type="PANTHER" id="PTHR22916">
    <property type="entry name" value="GLYCOSYLTRANSFERASE"/>
    <property type="match status" value="1"/>
</dbReference>
<keyword evidence="4" id="KW-1185">Reference proteome</keyword>
<dbReference type="EMBL" id="VKHT01000021">
    <property type="protein sequence ID" value="MBB0242837.1"/>
    <property type="molecule type" value="Genomic_DNA"/>
</dbReference>
<organism evidence="3 4">
    <name type="scientific">Streptomyces alkaliphilus</name>
    <dbReference type="NCBI Taxonomy" id="1472722"/>
    <lineage>
        <taxon>Bacteria</taxon>
        <taxon>Bacillati</taxon>
        <taxon>Actinomycetota</taxon>
        <taxon>Actinomycetes</taxon>
        <taxon>Kitasatosporales</taxon>
        <taxon>Streptomycetaceae</taxon>
        <taxon>Streptomyces</taxon>
    </lineage>
</organism>
<dbReference type="InterPro" id="IPR001173">
    <property type="entry name" value="Glyco_trans_2-like"/>
</dbReference>
<dbReference type="Gene3D" id="3.90.550.10">
    <property type="entry name" value="Spore Coat Polysaccharide Biosynthesis Protein SpsA, Chain A"/>
    <property type="match status" value="1"/>
</dbReference>
<feature type="domain" description="Glycosyltransferase 2-like" evidence="1">
    <location>
        <begin position="5"/>
        <end position="137"/>
    </location>
</feature>
<evidence type="ECO:0000259" key="2">
    <source>
        <dbReference type="Pfam" id="PF22181"/>
    </source>
</evidence>
<evidence type="ECO:0000259" key="1">
    <source>
        <dbReference type="Pfam" id="PF00535"/>
    </source>
</evidence>
<dbReference type="Proteomes" id="UP000538929">
    <property type="component" value="Unassembled WGS sequence"/>
</dbReference>
<dbReference type="AlphaFoldDB" id="A0A7W3T9Y1"/>
<dbReference type="CDD" id="cd00761">
    <property type="entry name" value="Glyco_tranf_GTA_type"/>
    <property type="match status" value="1"/>
</dbReference>